<reference evidence="3 4" key="1">
    <citation type="submission" date="2024-04" db="EMBL/GenBank/DDBJ databases">
        <title>Phyllosticta paracitricarpa is synonymous to the EU quarantine fungus P. citricarpa based on phylogenomic analyses.</title>
        <authorList>
            <consortium name="Lawrence Berkeley National Laboratory"/>
            <person name="Van Ingen-Buijs V.A."/>
            <person name="Van Westerhoven A.C."/>
            <person name="Haridas S."/>
            <person name="Skiadas P."/>
            <person name="Martin F."/>
            <person name="Groenewald J.Z."/>
            <person name="Crous P.W."/>
            <person name="Seidl M.F."/>
        </authorList>
    </citation>
    <scope>NUCLEOTIDE SEQUENCE [LARGE SCALE GENOMIC DNA]</scope>
    <source>
        <strain evidence="3 4">CBS 122670</strain>
    </source>
</reference>
<gene>
    <name evidence="3" type="ORF">IWX46DRAFT_528189</name>
</gene>
<protein>
    <recommendedName>
        <fullName evidence="2">EthD domain-containing protein</fullName>
    </recommendedName>
</protein>
<dbReference type="Proteomes" id="UP001365128">
    <property type="component" value="Unassembled WGS sequence"/>
</dbReference>
<evidence type="ECO:0000259" key="2">
    <source>
        <dbReference type="Pfam" id="PF07110"/>
    </source>
</evidence>
<sequence>MSSSFSSSSPVTITVLYPTDPDATFNHSYYTNTHMPLAEKLWKPMGMLGWRTFKHLTQQKNRLHTPTPSGHPCPYSVVTLLEFRDLAAWDEAFALAPMQLLPDIKNYSNREPLILVGSGFGEGFGRGD</sequence>
<evidence type="ECO:0000313" key="4">
    <source>
        <dbReference type="Proteomes" id="UP001365128"/>
    </source>
</evidence>
<evidence type="ECO:0000256" key="1">
    <source>
        <dbReference type="ARBA" id="ARBA00005986"/>
    </source>
</evidence>
<dbReference type="Pfam" id="PF07110">
    <property type="entry name" value="EthD"/>
    <property type="match status" value="1"/>
</dbReference>
<comment type="caution">
    <text evidence="3">The sequence shown here is derived from an EMBL/GenBank/DDBJ whole genome shotgun (WGS) entry which is preliminary data.</text>
</comment>
<proteinExistence type="inferred from homology"/>
<feature type="domain" description="EthD" evidence="2">
    <location>
        <begin position="27"/>
        <end position="109"/>
    </location>
</feature>
<comment type="similarity">
    <text evidence="1">Belongs to the tpcK family.</text>
</comment>
<dbReference type="Gene3D" id="3.30.70.100">
    <property type="match status" value="1"/>
</dbReference>
<dbReference type="InterPro" id="IPR009799">
    <property type="entry name" value="EthD_dom"/>
</dbReference>
<dbReference type="EMBL" id="JBBPDW010000023">
    <property type="protein sequence ID" value="KAK7541802.1"/>
    <property type="molecule type" value="Genomic_DNA"/>
</dbReference>
<dbReference type="SUPFAM" id="SSF54909">
    <property type="entry name" value="Dimeric alpha+beta barrel"/>
    <property type="match status" value="1"/>
</dbReference>
<evidence type="ECO:0000313" key="3">
    <source>
        <dbReference type="EMBL" id="KAK7541802.1"/>
    </source>
</evidence>
<dbReference type="InterPro" id="IPR011008">
    <property type="entry name" value="Dimeric_a/b-barrel"/>
</dbReference>
<keyword evidence="4" id="KW-1185">Reference proteome</keyword>
<dbReference type="PANTHER" id="PTHR40260">
    <property type="entry name" value="BLR8190 PROTEIN"/>
    <property type="match status" value="1"/>
</dbReference>
<organism evidence="3 4">
    <name type="scientific">Phyllosticta citricarpa</name>
    <dbReference type="NCBI Taxonomy" id="55181"/>
    <lineage>
        <taxon>Eukaryota</taxon>
        <taxon>Fungi</taxon>
        <taxon>Dikarya</taxon>
        <taxon>Ascomycota</taxon>
        <taxon>Pezizomycotina</taxon>
        <taxon>Dothideomycetes</taxon>
        <taxon>Dothideomycetes incertae sedis</taxon>
        <taxon>Botryosphaeriales</taxon>
        <taxon>Phyllostictaceae</taxon>
        <taxon>Phyllosticta</taxon>
    </lineage>
</organism>
<dbReference type="PANTHER" id="PTHR40260:SF2">
    <property type="entry name" value="BLR8190 PROTEIN"/>
    <property type="match status" value="1"/>
</dbReference>
<accession>A0ABR1M2Q1</accession>
<dbReference type="NCBIfam" id="TIGR02118">
    <property type="entry name" value="EthD family reductase"/>
    <property type="match status" value="1"/>
</dbReference>
<name>A0ABR1M2Q1_9PEZI</name>